<evidence type="ECO:0000256" key="3">
    <source>
        <dbReference type="ARBA" id="ARBA00022618"/>
    </source>
</evidence>
<keyword evidence="4" id="KW-0812">Transmembrane</keyword>
<dbReference type="Proteomes" id="UP000243494">
    <property type="component" value="Unassembled WGS sequence"/>
</dbReference>
<dbReference type="PROSITE" id="PS51779">
    <property type="entry name" value="POTRA"/>
    <property type="match status" value="1"/>
</dbReference>
<dbReference type="AlphaFoldDB" id="A0A371IWT8"/>
<feature type="domain" description="POTRA" evidence="8">
    <location>
        <begin position="38"/>
        <end position="106"/>
    </location>
</feature>
<evidence type="ECO:0000256" key="5">
    <source>
        <dbReference type="ARBA" id="ARBA00022989"/>
    </source>
</evidence>
<keyword evidence="7" id="KW-0131">Cell cycle</keyword>
<evidence type="ECO:0000256" key="2">
    <source>
        <dbReference type="ARBA" id="ARBA00022475"/>
    </source>
</evidence>
<comment type="caution">
    <text evidence="9">The sequence shown here is derived from an EMBL/GenBank/DDBJ whole genome shotgun (WGS) entry which is preliminary data.</text>
</comment>
<evidence type="ECO:0000256" key="1">
    <source>
        <dbReference type="ARBA" id="ARBA00004370"/>
    </source>
</evidence>
<comment type="subcellular location">
    <subcellularLocation>
        <location evidence="1">Membrane</location>
    </subcellularLocation>
</comment>
<evidence type="ECO:0000313" key="10">
    <source>
        <dbReference type="Proteomes" id="UP000243494"/>
    </source>
</evidence>
<keyword evidence="5" id="KW-1133">Transmembrane helix</keyword>
<keyword evidence="3 9" id="KW-0132">Cell division</keyword>
<evidence type="ECO:0000256" key="4">
    <source>
        <dbReference type="ARBA" id="ARBA00022692"/>
    </source>
</evidence>
<reference evidence="9 10" key="1">
    <citation type="journal article" date="2017" name="Genome Announc.">
        <title>Draft Genome Sequence of Romboutsia maritimum sp. nov. Strain CCRI-22766(T), Isolated from Coastal Estuarine Mud.</title>
        <authorList>
            <person name="Maheux A.F."/>
            <person name="Boudreau D.K."/>
            <person name="Berube E."/>
            <person name="Boissinot M."/>
            <person name="Raymond F."/>
            <person name="Brodeur S."/>
            <person name="Corbeil J."/>
            <person name="Brightwell G."/>
            <person name="Broda D."/>
            <person name="Omar R.F."/>
            <person name="Bergeron M.G."/>
        </authorList>
    </citation>
    <scope>NUCLEOTIDE SEQUENCE [LARGE SCALE GENOMIC DNA]</scope>
    <source>
        <strain evidence="9 10">CCRI-22766</strain>
    </source>
</reference>
<dbReference type="GO" id="GO:0005886">
    <property type="term" value="C:plasma membrane"/>
    <property type="evidence" value="ECO:0007669"/>
    <property type="project" value="TreeGrafter"/>
</dbReference>
<evidence type="ECO:0000256" key="7">
    <source>
        <dbReference type="ARBA" id="ARBA00023306"/>
    </source>
</evidence>
<protein>
    <submittedName>
        <fullName evidence="9">Cell division protein FtsQ</fullName>
    </submittedName>
</protein>
<dbReference type="RefSeq" id="WP_095404702.1">
    <property type="nucleotide sequence ID" value="NZ_NOJZ02000001.1"/>
</dbReference>
<dbReference type="InterPro" id="IPR034746">
    <property type="entry name" value="POTRA"/>
</dbReference>
<sequence>MKNKKRRKKVNLNKLILILSMLLMIAIGTCAILNSNLFIVKTIEIKGNYEISKEDIIKNSGISKNKNIFTYNLKGIKRRIEKNPYMENVNVKIKIPNKLIINIEEKDNVALLRNDKSYCYIDKYGELIEKSQGIKENNDKIIVDINYNINDENNLIFKDEDAKKRLLYLLSLLDNNKVYKKVKNINLKEKSIITMNTKDNIKILLSNKDDLDYNISRVNKILIDLQSKKINHGIIDLTYNNYALYNPENSR</sequence>
<keyword evidence="6" id="KW-0472">Membrane</keyword>
<evidence type="ECO:0000259" key="8">
    <source>
        <dbReference type="PROSITE" id="PS51779"/>
    </source>
</evidence>
<keyword evidence="2" id="KW-1003">Cell membrane</keyword>
<dbReference type="InterPro" id="IPR050487">
    <property type="entry name" value="FtsQ_DivIB"/>
</dbReference>
<evidence type="ECO:0000313" key="9">
    <source>
        <dbReference type="EMBL" id="RDY24939.1"/>
    </source>
</evidence>
<dbReference type="PANTHER" id="PTHR37820">
    <property type="entry name" value="CELL DIVISION PROTEIN DIVIB"/>
    <property type="match status" value="1"/>
</dbReference>
<dbReference type="Pfam" id="PF08478">
    <property type="entry name" value="POTRA_1"/>
    <property type="match status" value="1"/>
</dbReference>
<name>A0A371IWT8_9FIRM</name>
<dbReference type="OrthoDB" id="1758330at2"/>
<proteinExistence type="predicted"/>
<dbReference type="Gene3D" id="3.10.20.310">
    <property type="entry name" value="membrane protein fhac"/>
    <property type="match status" value="1"/>
</dbReference>
<organism evidence="9 10">
    <name type="scientific">Romboutsia maritimum</name>
    <dbReference type="NCBI Taxonomy" id="2020948"/>
    <lineage>
        <taxon>Bacteria</taxon>
        <taxon>Bacillati</taxon>
        <taxon>Bacillota</taxon>
        <taxon>Clostridia</taxon>
        <taxon>Peptostreptococcales</taxon>
        <taxon>Peptostreptococcaceae</taxon>
        <taxon>Romboutsia</taxon>
    </lineage>
</organism>
<accession>A0A371IWT8</accession>
<gene>
    <name evidence="9" type="ORF">CHF27_001710</name>
</gene>
<dbReference type="EMBL" id="NOJZ02000001">
    <property type="protein sequence ID" value="RDY24939.1"/>
    <property type="molecule type" value="Genomic_DNA"/>
</dbReference>
<evidence type="ECO:0000256" key="6">
    <source>
        <dbReference type="ARBA" id="ARBA00023136"/>
    </source>
</evidence>
<dbReference type="InterPro" id="IPR013685">
    <property type="entry name" value="POTRA_FtsQ_type"/>
</dbReference>
<dbReference type="PANTHER" id="PTHR37820:SF1">
    <property type="entry name" value="CELL DIVISION PROTEIN FTSQ"/>
    <property type="match status" value="1"/>
</dbReference>
<dbReference type="GO" id="GO:0051301">
    <property type="term" value="P:cell division"/>
    <property type="evidence" value="ECO:0007669"/>
    <property type="project" value="UniProtKB-KW"/>
</dbReference>
<keyword evidence="10" id="KW-1185">Reference proteome</keyword>